<keyword evidence="1" id="KW-0472">Membrane</keyword>
<keyword evidence="1" id="KW-1133">Transmembrane helix</keyword>
<dbReference type="EMBL" id="BOOC01000001">
    <property type="protein sequence ID" value="GIH37388.1"/>
    <property type="molecule type" value="Genomic_DNA"/>
</dbReference>
<evidence type="ECO:0008006" key="4">
    <source>
        <dbReference type="Google" id="ProtNLM"/>
    </source>
</evidence>
<proteinExistence type="predicted"/>
<dbReference type="Proteomes" id="UP000603904">
    <property type="component" value="Unassembled WGS sequence"/>
</dbReference>
<feature type="transmembrane region" description="Helical" evidence="1">
    <location>
        <begin position="34"/>
        <end position="52"/>
    </location>
</feature>
<name>A0ABQ4FRE6_9ACTN</name>
<keyword evidence="3" id="KW-1185">Reference proteome</keyword>
<accession>A0ABQ4FRE6</accession>
<comment type="caution">
    <text evidence="2">The sequence shown here is derived from an EMBL/GenBank/DDBJ whole genome shotgun (WGS) entry which is preliminary data.</text>
</comment>
<organism evidence="2 3">
    <name type="scientific">Microbispora corallina</name>
    <dbReference type="NCBI Taxonomy" id="83302"/>
    <lineage>
        <taxon>Bacteria</taxon>
        <taxon>Bacillati</taxon>
        <taxon>Actinomycetota</taxon>
        <taxon>Actinomycetes</taxon>
        <taxon>Streptosporangiales</taxon>
        <taxon>Streptosporangiaceae</taxon>
        <taxon>Microbispora</taxon>
    </lineage>
</organism>
<keyword evidence="1" id="KW-0812">Transmembrane</keyword>
<evidence type="ECO:0000256" key="1">
    <source>
        <dbReference type="SAM" id="Phobius"/>
    </source>
</evidence>
<evidence type="ECO:0000313" key="3">
    <source>
        <dbReference type="Proteomes" id="UP000603904"/>
    </source>
</evidence>
<protein>
    <recommendedName>
        <fullName evidence="4">IPTL-CTERM sorting domain-containing protein</fullName>
    </recommendedName>
</protein>
<evidence type="ECO:0000313" key="2">
    <source>
        <dbReference type="EMBL" id="GIH37388.1"/>
    </source>
</evidence>
<gene>
    <name evidence="2" type="ORF">Mco01_03880</name>
</gene>
<sequence length="61" mass="6825">MDTDDLNPKTHVGDRVPVIYVDGRACWPDGSTEWLKTIALILFGLVIIGCAIRQRRFAGPR</sequence>
<reference evidence="2 3" key="1">
    <citation type="submission" date="2021-01" db="EMBL/GenBank/DDBJ databases">
        <title>Whole genome shotgun sequence of Microbispora corallina NBRC 16416.</title>
        <authorList>
            <person name="Komaki H."/>
            <person name="Tamura T."/>
        </authorList>
    </citation>
    <scope>NUCLEOTIDE SEQUENCE [LARGE SCALE GENOMIC DNA]</scope>
    <source>
        <strain evidence="2 3">NBRC 16416</strain>
    </source>
</reference>